<name>A0A6I1BWT7_BIFLN</name>
<dbReference type="Proteomes" id="UP000491334">
    <property type="component" value="Unassembled WGS sequence"/>
</dbReference>
<feature type="compositionally biased region" description="Polar residues" evidence="1">
    <location>
        <begin position="21"/>
        <end position="30"/>
    </location>
</feature>
<evidence type="ECO:0000313" key="5">
    <source>
        <dbReference type="Proteomes" id="UP000491334"/>
    </source>
</evidence>
<dbReference type="AlphaFoldDB" id="A0A6I1BWT7"/>
<feature type="compositionally biased region" description="Basic and acidic residues" evidence="1">
    <location>
        <begin position="47"/>
        <end position="64"/>
    </location>
</feature>
<dbReference type="EMBL" id="WDZO01000004">
    <property type="protein sequence ID" value="KAB6913916.1"/>
    <property type="molecule type" value="Genomic_DNA"/>
</dbReference>
<feature type="region of interest" description="Disordered" evidence="1">
    <location>
        <begin position="1"/>
        <end position="64"/>
    </location>
</feature>
<feature type="region of interest" description="Disordered" evidence="1">
    <location>
        <begin position="125"/>
        <end position="158"/>
    </location>
</feature>
<comment type="caution">
    <text evidence="2">The sequence shown here is derived from an EMBL/GenBank/DDBJ whole genome shotgun (WGS) entry which is preliminary data.</text>
</comment>
<evidence type="ECO:0000256" key="1">
    <source>
        <dbReference type="SAM" id="MobiDB-lite"/>
    </source>
</evidence>
<evidence type="ECO:0000313" key="3">
    <source>
        <dbReference type="EMBL" id="KAB6916836.1"/>
    </source>
</evidence>
<organism evidence="2 4">
    <name type="scientific">Bifidobacterium longum</name>
    <dbReference type="NCBI Taxonomy" id="216816"/>
    <lineage>
        <taxon>Bacteria</taxon>
        <taxon>Bacillati</taxon>
        <taxon>Actinomycetota</taxon>
        <taxon>Actinomycetes</taxon>
        <taxon>Bifidobacteriales</taxon>
        <taxon>Bifidobacteriaceae</taxon>
        <taxon>Bifidobacterium</taxon>
    </lineage>
</organism>
<sequence length="184" mass="20194">MADNENTPIVETTVDGEPGTGEQNDTTPKADSNDLADKVSMWQAMSRENEKKSHANLKRATEAENKLADVEHQYAQAQTQIAKLKAQAAYPQLTDEVFAALAPKDADAEAIEEWAKNASQFIRTEQTETAKPDADAEPARNVITPTTRDVLANAEPRMVGSRKGNVDAAYDYGRRFASINNDKK</sequence>
<dbReference type="Proteomes" id="UP000481350">
    <property type="component" value="Unassembled WGS sequence"/>
</dbReference>
<accession>A0A6I1BWT7</accession>
<feature type="compositionally biased region" description="Basic and acidic residues" evidence="1">
    <location>
        <begin position="125"/>
        <end position="138"/>
    </location>
</feature>
<evidence type="ECO:0000313" key="4">
    <source>
        <dbReference type="Proteomes" id="UP000481350"/>
    </source>
</evidence>
<evidence type="ECO:0008006" key="6">
    <source>
        <dbReference type="Google" id="ProtNLM"/>
    </source>
</evidence>
<gene>
    <name evidence="2" type="ORF">GBJ98_02635</name>
    <name evidence="3" type="ORF">GBK06_09225</name>
</gene>
<proteinExistence type="predicted"/>
<evidence type="ECO:0000313" key="2">
    <source>
        <dbReference type="EMBL" id="KAB6913916.1"/>
    </source>
</evidence>
<protein>
    <recommendedName>
        <fullName evidence="6">Scaffolding protein</fullName>
    </recommendedName>
</protein>
<dbReference type="EMBL" id="WDZP01000023">
    <property type="protein sequence ID" value="KAB6916836.1"/>
    <property type="molecule type" value="Genomic_DNA"/>
</dbReference>
<reference evidence="4 5" key="1">
    <citation type="journal article" date="2019" name="Nat. Med.">
        <title>A library of human gut bacterial isolates paired with longitudinal multiomics data enables mechanistic microbiome research.</title>
        <authorList>
            <person name="Poyet M."/>
            <person name="Groussin M."/>
            <person name="Gibbons S.M."/>
            <person name="Avila-Pacheco J."/>
            <person name="Jiang X."/>
            <person name="Kearney S.M."/>
            <person name="Perrotta A.R."/>
            <person name="Berdy B."/>
            <person name="Zhao S."/>
            <person name="Lieberman T.D."/>
            <person name="Swanson P.K."/>
            <person name="Smith M."/>
            <person name="Roesemann S."/>
            <person name="Alexander J.E."/>
            <person name="Rich S.A."/>
            <person name="Livny J."/>
            <person name="Vlamakis H."/>
            <person name="Clish C."/>
            <person name="Bullock K."/>
            <person name="Deik A."/>
            <person name="Scott J."/>
            <person name="Pierce K.A."/>
            <person name="Xavier R.J."/>
            <person name="Alm E.J."/>
        </authorList>
    </citation>
    <scope>NUCLEOTIDE SEQUENCE [LARGE SCALE GENOMIC DNA]</scope>
    <source>
        <strain evidence="2 4">BIOML-A283</strain>
        <strain evidence="3 5">BIOML-A284</strain>
    </source>
</reference>
<feature type="compositionally biased region" description="Polar residues" evidence="1">
    <location>
        <begin position="1"/>
        <end position="10"/>
    </location>
</feature>